<reference evidence="1" key="1">
    <citation type="submission" date="2019-11" db="EMBL/GenBank/DDBJ databases">
        <title>Genome sequences of 17 halophilic strains isolated from different environments.</title>
        <authorList>
            <person name="Furrow R.E."/>
        </authorList>
    </citation>
    <scope>NUCLEOTIDE SEQUENCE</scope>
    <source>
        <strain evidence="1">22510_22_Filter</strain>
    </source>
</reference>
<evidence type="ECO:0000313" key="1">
    <source>
        <dbReference type="EMBL" id="MYL54492.1"/>
    </source>
</evidence>
<comment type="caution">
    <text evidence="1">The sequence shown here is derived from an EMBL/GenBank/DDBJ whole genome shotgun (WGS) entry which is preliminary data.</text>
</comment>
<dbReference type="Proteomes" id="UP000466692">
    <property type="component" value="Unassembled WGS sequence"/>
</dbReference>
<evidence type="ECO:0000313" key="2">
    <source>
        <dbReference type="Proteomes" id="UP000466692"/>
    </source>
</evidence>
<accession>A0ACC7VI91</accession>
<sequence length="165" mass="18375">MVTGISFAIFLLSFVLGVIGGSLHLFLLLTISLTVASLSFILTALTIDKNSKQIKKPFRGRPMTVFRVVMLFLGAGCLLISSLYLMDVPTYVSGDYQKVEGVPSNIKHSKSTRTNPGGGVDVTIQDYTFQLNLDYPMKEIKGQRFTIHFLPHSSWVVDYHIEDLD</sequence>
<gene>
    <name evidence="1" type="ORF">GLW08_14245</name>
</gene>
<name>A0ACC7VI91_9BACI</name>
<protein>
    <submittedName>
        <fullName evidence="1">Uncharacterized protein</fullName>
    </submittedName>
</protein>
<proteinExistence type="predicted"/>
<dbReference type="EMBL" id="WMEU01000004">
    <property type="protein sequence ID" value="MYL54492.1"/>
    <property type="molecule type" value="Genomic_DNA"/>
</dbReference>
<organism evidence="1 2">
    <name type="scientific">Pontibacillus yanchengensis</name>
    <dbReference type="NCBI Taxonomy" id="462910"/>
    <lineage>
        <taxon>Bacteria</taxon>
        <taxon>Bacillati</taxon>
        <taxon>Bacillota</taxon>
        <taxon>Bacilli</taxon>
        <taxon>Bacillales</taxon>
        <taxon>Bacillaceae</taxon>
        <taxon>Pontibacillus</taxon>
    </lineage>
</organism>
<keyword evidence="2" id="KW-1185">Reference proteome</keyword>